<accession>A0A1T5JPS9</accession>
<organism evidence="1 2">
    <name type="scientific">Ohtaekwangia koreensis</name>
    <dbReference type="NCBI Taxonomy" id="688867"/>
    <lineage>
        <taxon>Bacteria</taxon>
        <taxon>Pseudomonadati</taxon>
        <taxon>Bacteroidota</taxon>
        <taxon>Cytophagia</taxon>
        <taxon>Cytophagales</taxon>
        <taxon>Fulvivirgaceae</taxon>
        <taxon>Ohtaekwangia</taxon>
    </lineage>
</organism>
<proteinExistence type="predicted"/>
<dbReference type="AlphaFoldDB" id="A0A1T5JPS9"/>
<dbReference type="Proteomes" id="UP000190961">
    <property type="component" value="Unassembled WGS sequence"/>
</dbReference>
<keyword evidence="2" id="KW-1185">Reference proteome</keyword>
<reference evidence="1 2" key="1">
    <citation type="submission" date="2017-02" db="EMBL/GenBank/DDBJ databases">
        <authorList>
            <person name="Peterson S.W."/>
        </authorList>
    </citation>
    <scope>NUCLEOTIDE SEQUENCE [LARGE SCALE GENOMIC DNA]</scope>
    <source>
        <strain evidence="1 2">DSM 25262</strain>
    </source>
</reference>
<evidence type="ECO:0000313" key="2">
    <source>
        <dbReference type="Proteomes" id="UP000190961"/>
    </source>
</evidence>
<sequence>MNIGVIQSSRNFLNATNLNKKPVANNIVLSSSGNTYSVSWDYYDFDGDLEDAPLPISIPSYSGVLAVDQILIGSHTYSQINGAAEGNSLHKWYSADDIDGTNETLIGTSANITLTEDEENKHIKYEVIPVTIGGTSGLTSSTNYSESTVTVSLVERKMYISFGSSTSPLVTGFTDTWNHAYTDNPDQTYKLLSLKRSDNVTTSIGLVIDLAMSDNTLGVTTNNNTGIFPDAAMRQLWFSTGTRGFSLTGLTDNTQYNSRIHAGTTNSGVNHAIMTFDGEQKEIADCRNNTSTALEWSAKYPTNGNLTVRIIDGTGLSPINCMELTWLELP</sequence>
<protein>
    <submittedName>
        <fullName evidence="1">Uncharacterized protein</fullName>
    </submittedName>
</protein>
<evidence type="ECO:0000313" key="1">
    <source>
        <dbReference type="EMBL" id="SKC53420.1"/>
    </source>
</evidence>
<dbReference type="STRING" id="688867.SAMN05660236_1340"/>
<dbReference type="EMBL" id="FUZU01000001">
    <property type="protein sequence ID" value="SKC53420.1"/>
    <property type="molecule type" value="Genomic_DNA"/>
</dbReference>
<dbReference type="RefSeq" id="WP_079685883.1">
    <property type="nucleotide sequence ID" value="NZ_FUZU01000001.1"/>
</dbReference>
<name>A0A1T5JPS9_9BACT</name>
<gene>
    <name evidence="1" type="ORF">SAMN05660236_1340</name>
</gene>